<feature type="compositionally biased region" description="Basic residues" evidence="1">
    <location>
        <begin position="88"/>
        <end position="97"/>
    </location>
</feature>
<protein>
    <submittedName>
        <fullName evidence="2">Uncharacterized protein</fullName>
    </submittedName>
</protein>
<evidence type="ECO:0000313" key="2">
    <source>
        <dbReference type="EMBL" id="KAF8730183.1"/>
    </source>
</evidence>
<comment type="caution">
    <text evidence="2">The sequence shown here is derived from an EMBL/GenBank/DDBJ whole genome shotgun (WGS) entry which is preliminary data.</text>
</comment>
<name>A0A835F6J9_9POAL</name>
<dbReference type="PANTHER" id="PTHR36140:SF12">
    <property type="entry name" value="F-BOX DOMAIN-CONTAINING PROTEIN"/>
    <property type="match status" value="1"/>
</dbReference>
<accession>A0A835F6J9</accession>
<gene>
    <name evidence="2" type="ORF">HU200_017155</name>
</gene>
<keyword evidence="3" id="KW-1185">Reference proteome</keyword>
<proteinExistence type="predicted"/>
<dbReference type="OrthoDB" id="696275at2759"/>
<evidence type="ECO:0000256" key="1">
    <source>
        <dbReference type="SAM" id="MobiDB-lite"/>
    </source>
</evidence>
<reference evidence="2" key="1">
    <citation type="submission" date="2020-07" db="EMBL/GenBank/DDBJ databases">
        <title>Genome sequence and genetic diversity analysis of an under-domesticated orphan crop, white fonio (Digitaria exilis).</title>
        <authorList>
            <person name="Bennetzen J.L."/>
            <person name="Chen S."/>
            <person name="Ma X."/>
            <person name="Wang X."/>
            <person name="Yssel A.E.J."/>
            <person name="Chaluvadi S.R."/>
            <person name="Johnson M."/>
            <person name="Gangashetty P."/>
            <person name="Hamidou F."/>
            <person name="Sanogo M.D."/>
            <person name="Zwaenepoel A."/>
            <person name="Wallace J."/>
            <person name="Van De Peer Y."/>
            <person name="Van Deynze A."/>
        </authorList>
    </citation>
    <scope>NUCLEOTIDE SEQUENCE</scope>
    <source>
        <tissue evidence="2">Leaves</tissue>
    </source>
</reference>
<dbReference type="EMBL" id="JACEFO010001619">
    <property type="protein sequence ID" value="KAF8730183.1"/>
    <property type="molecule type" value="Genomic_DNA"/>
</dbReference>
<dbReference type="AlphaFoldDB" id="A0A835F6J9"/>
<dbReference type="PANTHER" id="PTHR36140">
    <property type="entry name" value="F-BOX DOMAIN-CONTAINING PROTEIN-RELATED"/>
    <property type="match status" value="1"/>
</dbReference>
<evidence type="ECO:0000313" key="3">
    <source>
        <dbReference type="Proteomes" id="UP000636709"/>
    </source>
</evidence>
<organism evidence="2 3">
    <name type="scientific">Digitaria exilis</name>
    <dbReference type="NCBI Taxonomy" id="1010633"/>
    <lineage>
        <taxon>Eukaryota</taxon>
        <taxon>Viridiplantae</taxon>
        <taxon>Streptophyta</taxon>
        <taxon>Embryophyta</taxon>
        <taxon>Tracheophyta</taxon>
        <taxon>Spermatophyta</taxon>
        <taxon>Magnoliopsida</taxon>
        <taxon>Liliopsida</taxon>
        <taxon>Poales</taxon>
        <taxon>Poaceae</taxon>
        <taxon>PACMAD clade</taxon>
        <taxon>Panicoideae</taxon>
        <taxon>Panicodae</taxon>
        <taxon>Paniceae</taxon>
        <taxon>Anthephorinae</taxon>
        <taxon>Digitaria</taxon>
    </lineage>
</organism>
<dbReference type="Proteomes" id="UP000636709">
    <property type="component" value="Unassembled WGS sequence"/>
</dbReference>
<sequence>MLRLKNRGDAAIDIYDLRQAHRPSPVRVRDAACTTSPYTTDGWLSRRHHHRDVVANPAPSNLPDDALFEIFSRVSCAADMPPLGPRGGRARRSHLPRRAQQPQETSPTLVSLTKAAPACYFDHARPVASRNGRVVLELRRADGLTLSVWNPMTGHVSVLPTLSASKRLPWRLRVRHPHRRRPRHAALVVDGGPVPPPPHVQPPGLNAAAPGDRISSTVLGQLGPAVVLRGVAYWHTCHGALGVRLDDVCFLPYKGGYCKLDEHVLAVSPDGTTLRFVEAGFTGATQVPVITFSTSVLKGPDYDSTTGGFYDATLDEHIHLPQIKATRATRYKQLWFGEKSGTLIFAVVDRAGSST</sequence>
<feature type="region of interest" description="Disordered" evidence="1">
    <location>
        <begin position="81"/>
        <end position="108"/>
    </location>
</feature>